<evidence type="ECO:0000256" key="4">
    <source>
        <dbReference type="ARBA" id="ARBA00022825"/>
    </source>
</evidence>
<dbReference type="EC" id="3.4.21.-" evidence="8"/>
<keyword evidence="9" id="KW-1185">Reference proteome</keyword>
<dbReference type="GO" id="GO:0004252">
    <property type="term" value="F:serine-type endopeptidase activity"/>
    <property type="evidence" value="ECO:0007669"/>
    <property type="project" value="UniProtKB-UniRule"/>
</dbReference>
<reference evidence="8 9" key="1">
    <citation type="submission" date="2019-02" db="EMBL/GenBank/DDBJ databases">
        <title>Deep-cultivation of Planctomycetes and their phenomic and genomic characterization uncovers novel biology.</title>
        <authorList>
            <person name="Wiegand S."/>
            <person name="Jogler M."/>
            <person name="Boedeker C."/>
            <person name="Pinto D."/>
            <person name="Vollmers J."/>
            <person name="Rivas-Marin E."/>
            <person name="Kohn T."/>
            <person name="Peeters S.H."/>
            <person name="Heuer A."/>
            <person name="Rast P."/>
            <person name="Oberbeckmann S."/>
            <person name="Bunk B."/>
            <person name="Jeske O."/>
            <person name="Meyerdierks A."/>
            <person name="Storesund J.E."/>
            <person name="Kallscheuer N."/>
            <person name="Luecker S."/>
            <person name="Lage O.M."/>
            <person name="Pohl T."/>
            <person name="Merkel B.J."/>
            <person name="Hornburger P."/>
            <person name="Mueller R.-W."/>
            <person name="Bruemmer F."/>
            <person name="Labrenz M."/>
            <person name="Spormann A.M."/>
            <person name="Op den Camp H."/>
            <person name="Overmann J."/>
            <person name="Amann R."/>
            <person name="Jetten M.S.M."/>
            <person name="Mascher T."/>
            <person name="Medema M.H."/>
            <person name="Devos D.P."/>
            <person name="Kaster A.-K."/>
            <person name="Ovreas L."/>
            <person name="Rohde M."/>
            <person name="Galperin M.Y."/>
            <person name="Jogler C."/>
        </authorList>
    </citation>
    <scope>NUCLEOTIDE SEQUENCE [LARGE SCALE GENOMIC DNA]</scope>
    <source>
        <strain evidence="8 9">Spb1</strain>
    </source>
</reference>
<dbReference type="InterPro" id="IPR050131">
    <property type="entry name" value="Peptidase_S8_subtilisin-like"/>
</dbReference>
<dbReference type="SUPFAM" id="SSF52743">
    <property type="entry name" value="Subtilisin-like"/>
    <property type="match status" value="1"/>
</dbReference>
<evidence type="ECO:0000259" key="7">
    <source>
        <dbReference type="Pfam" id="PF00082"/>
    </source>
</evidence>
<feature type="compositionally biased region" description="Low complexity" evidence="6">
    <location>
        <begin position="12"/>
        <end position="25"/>
    </location>
</feature>
<dbReference type="SUPFAM" id="SSF49373">
    <property type="entry name" value="Invasin/intimin cell-adhesion fragments"/>
    <property type="match status" value="1"/>
</dbReference>
<dbReference type="PRINTS" id="PR00723">
    <property type="entry name" value="SUBTILISIN"/>
</dbReference>
<dbReference type="PANTHER" id="PTHR43806">
    <property type="entry name" value="PEPTIDASE S8"/>
    <property type="match status" value="1"/>
</dbReference>
<evidence type="ECO:0000256" key="5">
    <source>
        <dbReference type="PROSITE-ProRule" id="PRU01240"/>
    </source>
</evidence>
<evidence type="ECO:0000256" key="3">
    <source>
        <dbReference type="ARBA" id="ARBA00022801"/>
    </source>
</evidence>
<dbReference type="PROSITE" id="PS00138">
    <property type="entry name" value="SUBTILASE_SER"/>
    <property type="match status" value="1"/>
</dbReference>
<dbReference type="PROSITE" id="PS51892">
    <property type="entry name" value="SUBTILASE"/>
    <property type="match status" value="1"/>
</dbReference>
<evidence type="ECO:0000256" key="6">
    <source>
        <dbReference type="SAM" id="MobiDB-lite"/>
    </source>
</evidence>
<dbReference type="InterPro" id="IPR000209">
    <property type="entry name" value="Peptidase_S8/S53_dom"/>
</dbReference>
<dbReference type="InterPro" id="IPR008964">
    <property type="entry name" value="Invasin/intimin_cell_adhesion"/>
</dbReference>
<dbReference type="InterPro" id="IPR022398">
    <property type="entry name" value="Peptidase_S8_His-AS"/>
</dbReference>
<dbReference type="KEGG" id="peh:Spb1_14850"/>
<keyword evidence="3 5" id="KW-0378">Hydrolase</keyword>
<sequence>MPSPSPKRAKSSAKASKAVSKTTLASRKKTTPVKAKPAKSVKGKPEFSKIVAGGATPERRFVLLPEHGLKAVGAGSQQGFLEMSQYLHRGMSGAAVPFTRPYASVPLPPMRLIDEINENKAKLIELNPDDITALRMQLPGIRIVPEVFYQLQPSVRVAVQNRVANATAQTAMTIHVKSNQGRPVPGAFVIAFTDFAQQTGASGTTNASGKVKLALGSTSAKIERLYIYPHSGHWGLLKKNFILSANDQFTLTAIQFPFTDSLDAVYGQGAPRDGAGVKVAVLDTGSGPHPDLVIAGGENTVVGEDPQNYEDNGDQHGTHVAGIIAARGMAPTGRSGVAPGVSIYSYRVFAKGQSASNFAIAKAIDRAVQNGCHLINMSLGGGDPDPVISSAIADARNAGAVAIVASGNDGRQPVSFPANDSRALAVSAMGRKGTFPATAVESGDVAGPFGNNPKDFIAAFSNIGAQISLTGPGVGVISTVPGGYAVMSGTSMACPAVTGLAARLLAKTPAILNMPANQTRSDKIIQLLLASAVSLGFPASMEGRGLPQ</sequence>
<feature type="active site" description="Charge relay system" evidence="5">
    <location>
        <position position="316"/>
    </location>
</feature>
<dbReference type="AlphaFoldDB" id="A0A518GLP0"/>
<proteinExistence type="inferred from homology"/>
<feature type="compositionally biased region" description="Basic residues" evidence="6">
    <location>
        <begin position="26"/>
        <end position="42"/>
    </location>
</feature>
<dbReference type="Pfam" id="PF00082">
    <property type="entry name" value="Peptidase_S8"/>
    <property type="match status" value="1"/>
</dbReference>
<dbReference type="Proteomes" id="UP000315349">
    <property type="component" value="Chromosome"/>
</dbReference>
<dbReference type="InterPro" id="IPR013783">
    <property type="entry name" value="Ig-like_fold"/>
</dbReference>
<dbReference type="RefSeq" id="WP_145297614.1">
    <property type="nucleotide sequence ID" value="NZ_CP036299.1"/>
</dbReference>
<dbReference type="InterPro" id="IPR023828">
    <property type="entry name" value="Peptidase_S8_Ser-AS"/>
</dbReference>
<dbReference type="PANTHER" id="PTHR43806:SF11">
    <property type="entry name" value="CEREVISIN-RELATED"/>
    <property type="match status" value="1"/>
</dbReference>
<dbReference type="PROSITE" id="PS00137">
    <property type="entry name" value="SUBTILASE_HIS"/>
    <property type="match status" value="1"/>
</dbReference>
<feature type="domain" description="Peptidase S8/S53" evidence="7">
    <location>
        <begin position="274"/>
        <end position="532"/>
    </location>
</feature>
<keyword evidence="4 5" id="KW-0720">Serine protease</keyword>
<dbReference type="Gene3D" id="2.60.40.10">
    <property type="entry name" value="Immunoglobulins"/>
    <property type="match status" value="1"/>
</dbReference>
<evidence type="ECO:0000313" key="8">
    <source>
        <dbReference type="EMBL" id="QDV29573.1"/>
    </source>
</evidence>
<protein>
    <submittedName>
        <fullName evidence="8">Thermostable alkaline protease</fullName>
        <ecNumber evidence="8">3.4.21.-</ecNumber>
    </submittedName>
</protein>
<name>A0A518GLP0_9PLAN</name>
<feature type="active site" description="Charge relay system" evidence="5">
    <location>
        <position position="283"/>
    </location>
</feature>
<dbReference type="GO" id="GO:0006508">
    <property type="term" value="P:proteolysis"/>
    <property type="evidence" value="ECO:0007669"/>
    <property type="project" value="UniProtKB-KW"/>
</dbReference>
<accession>A0A518GLP0</accession>
<dbReference type="OrthoDB" id="9798386at2"/>
<dbReference type="EMBL" id="CP036299">
    <property type="protein sequence ID" value="QDV29573.1"/>
    <property type="molecule type" value="Genomic_DNA"/>
</dbReference>
<dbReference type="InterPro" id="IPR036852">
    <property type="entry name" value="Peptidase_S8/S53_dom_sf"/>
</dbReference>
<dbReference type="InterPro" id="IPR015500">
    <property type="entry name" value="Peptidase_S8_subtilisin-rel"/>
</dbReference>
<evidence type="ECO:0000313" key="9">
    <source>
        <dbReference type="Proteomes" id="UP000315349"/>
    </source>
</evidence>
<feature type="active site" description="Charge relay system" evidence="5">
    <location>
        <position position="491"/>
    </location>
</feature>
<evidence type="ECO:0000256" key="2">
    <source>
        <dbReference type="ARBA" id="ARBA00022670"/>
    </source>
</evidence>
<dbReference type="Gene3D" id="3.40.50.200">
    <property type="entry name" value="Peptidase S8/S53 domain"/>
    <property type="match status" value="1"/>
</dbReference>
<organism evidence="8 9">
    <name type="scientific">Planctopirus ephydatiae</name>
    <dbReference type="NCBI Taxonomy" id="2528019"/>
    <lineage>
        <taxon>Bacteria</taxon>
        <taxon>Pseudomonadati</taxon>
        <taxon>Planctomycetota</taxon>
        <taxon>Planctomycetia</taxon>
        <taxon>Planctomycetales</taxon>
        <taxon>Planctomycetaceae</taxon>
        <taxon>Planctopirus</taxon>
    </lineage>
</organism>
<gene>
    <name evidence="8" type="ORF">Spb1_14850</name>
</gene>
<evidence type="ECO:0000256" key="1">
    <source>
        <dbReference type="ARBA" id="ARBA00011073"/>
    </source>
</evidence>
<comment type="similarity">
    <text evidence="1 5">Belongs to the peptidase S8 family.</text>
</comment>
<feature type="region of interest" description="Disordered" evidence="6">
    <location>
        <begin position="1"/>
        <end position="42"/>
    </location>
</feature>
<keyword evidence="2 5" id="KW-0645">Protease</keyword>